<accession>A0A0X3BNM1</accession>
<reference evidence="2 3" key="1">
    <citation type="submission" date="2016-01" db="EMBL/GenBank/DDBJ databases">
        <authorList>
            <person name="Manzoor S."/>
        </authorList>
    </citation>
    <scope>NUCLEOTIDE SEQUENCE [LARGE SCALE GENOMIC DNA]</scope>
    <source>
        <strain evidence="2">Methanoculleus sp MAB1</strain>
    </source>
</reference>
<keyword evidence="1" id="KW-0472">Membrane</keyword>
<name>A0A0X3BNM1_9EURY</name>
<dbReference type="AlphaFoldDB" id="A0A0X3BNM1"/>
<dbReference type="RefSeq" id="WP_062263905.1">
    <property type="nucleotide sequence ID" value="NZ_LT158599.1"/>
</dbReference>
<evidence type="ECO:0000313" key="3">
    <source>
        <dbReference type="Proteomes" id="UP000069850"/>
    </source>
</evidence>
<dbReference type="PANTHER" id="PTHR35902">
    <property type="entry name" value="S-LAYER DOMAIN-LIKE PROTEIN-RELATED"/>
    <property type="match status" value="1"/>
</dbReference>
<feature type="transmembrane region" description="Helical" evidence="1">
    <location>
        <begin position="352"/>
        <end position="375"/>
    </location>
</feature>
<gene>
    <name evidence="2" type="ORF">MMAB1_1922</name>
</gene>
<dbReference type="GeneID" id="27137673"/>
<keyword evidence="1" id="KW-1133">Transmembrane helix</keyword>
<organism evidence="2 3">
    <name type="scientific">Methanoculleus bourgensis</name>
    <dbReference type="NCBI Taxonomy" id="83986"/>
    <lineage>
        <taxon>Archaea</taxon>
        <taxon>Methanobacteriati</taxon>
        <taxon>Methanobacteriota</taxon>
        <taxon>Stenosarchaea group</taxon>
        <taxon>Methanomicrobia</taxon>
        <taxon>Methanomicrobiales</taxon>
        <taxon>Methanomicrobiaceae</taxon>
        <taxon>Methanoculleus</taxon>
    </lineage>
</organism>
<dbReference type="KEGG" id="mema:MMAB1_1922"/>
<evidence type="ECO:0000256" key="1">
    <source>
        <dbReference type="SAM" id="Phobius"/>
    </source>
</evidence>
<dbReference type="InterPro" id="IPR013783">
    <property type="entry name" value="Ig-like_fold"/>
</dbReference>
<dbReference type="OrthoDB" id="65070at2157"/>
<evidence type="ECO:0000313" key="2">
    <source>
        <dbReference type="EMBL" id="CVK33135.1"/>
    </source>
</evidence>
<dbReference type="PANTHER" id="PTHR35902:SF6">
    <property type="entry name" value="CONSERVED WITHIN P. AEROPHILUM"/>
    <property type="match status" value="1"/>
</dbReference>
<proteinExistence type="predicted"/>
<dbReference type="Gene3D" id="2.60.40.10">
    <property type="entry name" value="Immunoglobulins"/>
    <property type="match status" value="1"/>
</dbReference>
<sequence>MKPLHLFVISLICIVAAVAMPASAGPADVAVTSSTIDPSILMKGDTGTLTVEVKNNGAESVSIRSARLYGSGVVGLSDSYPSVGDIGAGTTKTFTFTVRADGGEGTFYPVFVIDFQDGGNLRYPVPVQVEDTPLTASVVGKPDTFSEGRTADITVRVGNPRPNGVSGVQVNPQGAGFTITPTGAFIGALAADGSGTAVFNLTPADETEITFKVVWRNGINTHSVDLTLPVTFGEDKRQADLFVTNVEVTPEAGGYRIVGDVTNAGLEPARSVLITPGAPAIPTDPYRVYVVGTLDPDDAAPFEVTFKADGNATEIPVVVEYRDSDGNRYTMTTMVEVGGGAATPTKERDGGFPIAGVVIAVLIAIGVIGAIYYSWRRK</sequence>
<dbReference type="EMBL" id="LT158599">
    <property type="protein sequence ID" value="CVK33135.1"/>
    <property type="molecule type" value="Genomic_DNA"/>
</dbReference>
<protein>
    <submittedName>
        <fullName evidence="2">Uncharacterized protein</fullName>
    </submittedName>
</protein>
<dbReference type="Proteomes" id="UP000069850">
    <property type="component" value="Chromosome 1"/>
</dbReference>
<keyword evidence="1" id="KW-0812">Transmembrane</keyword>